<evidence type="ECO:0000313" key="9">
    <source>
        <dbReference type="Proteomes" id="UP000059188"/>
    </source>
</evidence>
<name>A0A0B7FYX5_THACB</name>
<evidence type="ECO:0000256" key="6">
    <source>
        <dbReference type="SAM" id="MobiDB-lite"/>
    </source>
</evidence>
<reference evidence="8 9" key="1">
    <citation type="submission" date="2014-11" db="EMBL/GenBank/DDBJ databases">
        <authorList>
            <person name="Wibberg Daniel"/>
        </authorList>
    </citation>
    <scope>NUCLEOTIDE SEQUENCE [LARGE SCALE GENOMIC DNA]</scope>
    <source>
        <strain evidence="8">Rhizoctonia solani AG1-IB 7/3/14</strain>
    </source>
</reference>
<feature type="compositionally biased region" description="Basic and acidic residues" evidence="6">
    <location>
        <begin position="156"/>
        <end position="167"/>
    </location>
</feature>
<dbReference type="PANTHER" id="PTHR45644:SF56">
    <property type="entry name" value="AAA ATPASE, PUTATIVE (AFU_ORTHOLOGUE AFUA_2G12920)-RELATED"/>
    <property type="match status" value="1"/>
</dbReference>
<evidence type="ECO:0000256" key="4">
    <source>
        <dbReference type="ARBA" id="ARBA00022840"/>
    </source>
</evidence>
<keyword evidence="3" id="KW-0472">Membrane</keyword>
<dbReference type="InterPro" id="IPR027417">
    <property type="entry name" value="P-loop_NTPase"/>
</dbReference>
<dbReference type="PROSITE" id="PS00674">
    <property type="entry name" value="AAA"/>
    <property type="match status" value="1"/>
</dbReference>
<dbReference type="GO" id="GO:0005524">
    <property type="term" value="F:ATP binding"/>
    <property type="evidence" value="ECO:0007669"/>
    <property type="project" value="UniProtKB-KW"/>
</dbReference>
<dbReference type="InterPro" id="IPR041569">
    <property type="entry name" value="AAA_lid_3"/>
</dbReference>
<evidence type="ECO:0000259" key="7">
    <source>
        <dbReference type="SMART" id="SM00382"/>
    </source>
</evidence>
<evidence type="ECO:0000256" key="5">
    <source>
        <dbReference type="ARBA" id="ARBA00023128"/>
    </source>
</evidence>
<dbReference type="GO" id="GO:0016887">
    <property type="term" value="F:ATP hydrolysis activity"/>
    <property type="evidence" value="ECO:0007669"/>
    <property type="project" value="InterPro"/>
</dbReference>
<dbReference type="PANTHER" id="PTHR45644">
    <property type="entry name" value="AAA ATPASE, PUTATIVE (AFU_ORTHOLOGUE AFUA_2G12920)-RELATED-RELATED"/>
    <property type="match status" value="1"/>
</dbReference>
<feature type="compositionally biased region" description="Basic and acidic residues" evidence="6">
    <location>
        <begin position="308"/>
        <end position="320"/>
    </location>
</feature>
<feature type="compositionally biased region" description="Polar residues" evidence="6">
    <location>
        <begin position="478"/>
        <end position="490"/>
    </location>
</feature>
<dbReference type="SMART" id="SM00382">
    <property type="entry name" value="AAA"/>
    <property type="match status" value="1"/>
</dbReference>
<feature type="compositionally biased region" description="Low complexity" evidence="6">
    <location>
        <begin position="491"/>
        <end position="518"/>
    </location>
</feature>
<dbReference type="Pfam" id="PF00004">
    <property type="entry name" value="AAA"/>
    <property type="match status" value="1"/>
</dbReference>
<dbReference type="InterPro" id="IPR003959">
    <property type="entry name" value="ATPase_AAA_core"/>
</dbReference>
<dbReference type="InterPro" id="IPR003960">
    <property type="entry name" value="ATPase_AAA_CS"/>
</dbReference>
<evidence type="ECO:0000256" key="3">
    <source>
        <dbReference type="ARBA" id="ARBA00022787"/>
    </source>
</evidence>
<dbReference type="Pfam" id="PF17862">
    <property type="entry name" value="AAA_lid_3"/>
    <property type="match status" value="1"/>
</dbReference>
<gene>
    <name evidence="8" type="ORF">RSOLAG1IB_10574</name>
</gene>
<feature type="region of interest" description="Disordered" evidence="6">
    <location>
        <begin position="297"/>
        <end position="320"/>
    </location>
</feature>
<dbReference type="InterPro" id="IPR051701">
    <property type="entry name" value="Mito_OM_Translocase_MSP1"/>
</dbReference>
<dbReference type="SUPFAM" id="SSF52540">
    <property type="entry name" value="P-loop containing nucleoside triphosphate hydrolases"/>
    <property type="match status" value="1"/>
</dbReference>
<dbReference type="GO" id="GO:0005741">
    <property type="term" value="C:mitochondrial outer membrane"/>
    <property type="evidence" value="ECO:0007669"/>
    <property type="project" value="UniProtKB-SubCell"/>
</dbReference>
<dbReference type="AlphaFoldDB" id="A0A0B7FYX5"/>
<keyword evidence="4" id="KW-0067">ATP-binding</keyword>
<evidence type="ECO:0000256" key="2">
    <source>
        <dbReference type="ARBA" id="ARBA00022741"/>
    </source>
</evidence>
<keyword evidence="9" id="KW-1185">Reference proteome</keyword>
<evidence type="ECO:0000313" key="8">
    <source>
        <dbReference type="EMBL" id="CEL62915.1"/>
    </source>
</evidence>
<feature type="region of interest" description="Disordered" evidence="6">
    <location>
        <begin position="812"/>
        <end position="838"/>
    </location>
</feature>
<evidence type="ECO:0000256" key="1">
    <source>
        <dbReference type="ARBA" id="ARBA00004572"/>
    </source>
</evidence>
<feature type="domain" description="AAA+ ATPase" evidence="7">
    <location>
        <begin position="594"/>
        <end position="731"/>
    </location>
</feature>
<dbReference type="Gene3D" id="3.40.50.300">
    <property type="entry name" value="P-loop containing nucleotide triphosphate hydrolases"/>
    <property type="match status" value="1"/>
</dbReference>
<accession>A0A0B7FYX5</accession>
<feature type="compositionally biased region" description="Basic and acidic residues" evidence="6">
    <location>
        <begin position="829"/>
        <end position="838"/>
    </location>
</feature>
<sequence>MHRNCAPDWVPLHHPFIAATSAWRLKVKFNSSWNFSQREEDEQENSGIIILVKIYLHWDRVLYLPPTSLIDDAYTQLSLILNSSAAQCDPPESNGLDERTVILYCPIEGGESVVDATIQELSRKANATVETLDLVRTISELPGSFWRDAPTSSDDTGDHSDPEKSHEAGYFQMHDPLDSSKLIKFIGKILSSNSEPDAKSDSEIYRRIVYIRDFGFLATFAPTCYEKVIETVHSHTSLSVGGDQPARVSTVVILGASPLLIKDGLFQKSEPKKPTRRDSSPDIFSLLKKSLISKSESLSEDESSSSWEEGKNANKPREQRLRRQHEMWVNNLLLDHIHEHLAKTGVWSQDERSRWSRSKRIPTCIVVPEKRNPEKERQAREKRRLELNELQIRMALLAAGGELGGILASPGQGEASGPFTDRCKQVLVDYDTIKQAADRAVLTALVMPTHSIRLEMPIVSWEAFHAAWKDQEERDQQRASWLKSSEPVKQTSRSGTDDSSSDSGSDSSSSSDDSTSDNSDSEDETDPIVRNIKKQGMNSYERQMLDCLIHPGNIRDNFNTIHLPDLTIDTIRTLVSLRLACPQAFETGILKQYNMSGALLFGPPGTGKTLLAKAIAKESGARMLSIKPSDILEKCVGEDEKNIRALFKLARRLKPCVIFIDEADALFGARISAKQEKSARWRTDMLTQFTQEMDGMLSSDVTVICATNRPFDLDDAIIRRLPCRMLVDLPDTAARKAILGILLREENLGADVDLMELANQTPQFSGSDLKHVCVMAAYESAKELANISWNDKKGKKPDSSISLVSGLSLVPPESGIRQADEPVASGSETGKDKEPTSDKARIREIGKRHFAHALGQVRASTSETQNSLVELRRWDQKFGSSSHSNRSAGLAIPGASLPVSGKPWMNGVGTNAPGAGTGGMYGSDMYGSGTHGPGMYGNGMYGMGTSMSYMSEMGAQGMNGMTRNPADANYVAPPPGSYLKSLGVQFEPMY</sequence>
<dbReference type="Gene3D" id="1.10.8.60">
    <property type="match status" value="1"/>
</dbReference>
<proteinExistence type="predicted"/>
<dbReference type="STRING" id="1108050.A0A0B7FYX5"/>
<keyword evidence="3" id="KW-1000">Mitochondrion outer membrane</keyword>
<feature type="region of interest" description="Disordered" evidence="6">
    <location>
        <begin position="475"/>
        <end position="529"/>
    </location>
</feature>
<keyword evidence="5" id="KW-0496">Mitochondrion</keyword>
<dbReference type="OrthoDB" id="39734at2759"/>
<keyword evidence="2" id="KW-0547">Nucleotide-binding</keyword>
<feature type="region of interest" description="Disordered" evidence="6">
    <location>
        <begin position="146"/>
        <end position="167"/>
    </location>
</feature>
<dbReference type="EMBL" id="LN679173">
    <property type="protein sequence ID" value="CEL62915.1"/>
    <property type="molecule type" value="Genomic_DNA"/>
</dbReference>
<organism evidence="8 9">
    <name type="scientific">Thanatephorus cucumeris (strain AG1-IB / isolate 7/3/14)</name>
    <name type="common">Lettuce bottom rot fungus</name>
    <name type="synonym">Rhizoctonia solani</name>
    <dbReference type="NCBI Taxonomy" id="1108050"/>
    <lineage>
        <taxon>Eukaryota</taxon>
        <taxon>Fungi</taxon>
        <taxon>Dikarya</taxon>
        <taxon>Basidiomycota</taxon>
        <taxon>Agaricomycotina</taxon>
        <taxon>Agaricomycetes</taxon>
        <taxon>Cantharellales</taxon>
        <taxon>Ceratobasidiaceae</taxon>
        <taxon>Rhizoctonia</taxon>
        <taxon>Rhizoctonia solani AG-1</taxon>
    </lineage>
</organism>
<comment type="subcellular location">
    <subcellularLocation>
        <location evidence="1">Mitochondrion outer membrane</location>
        <topology evidence="1">Single-pass membrane protein</topology>
    </subcellularLocation>
</comment>
<dbReference type="InterPro" id="IPR003593">
    <property type="entry name" value="AAA+_ATPase"/>
</dbReference>
<protein>
    <submittedName>
        <fullName evidence="8">Protein MSP1</fullName>
    </submittedName>
</protein>
<dbReference type="Proteomes" id="UP000059188">
    <property type="component" value="Unassembled WGS sequence"/>
</dbReference>